<protein>
    <submittedName>
        <fullName evidence="2">Uncharacterized protein</fullName>
    </submittedName>
</protein>
<dbReference type="EMBL" id="FOZV01000001">
    <property type="protein sequence ID" value="SFS38009.1"/>
    <property type="molecule type" value="Genomic_DNA"/>
</dbReference>
<gene>
    <name evidence="2" type="ORF">SAMN05192570_1047</name>
</gene>
<feature type="transmembrane region" description="Helical" evidence="1">
    <location>
        <begin position="180"/>
        <end position="199"/>
    </location>
</feature>
<feature type="transmembrane region" description="Helical" evidence="1">
    <location>
        <begin position="63"/>
        <end position="81"/>
    </location>
</feature>
<evidence type="ECO:0000313" key="2">
    <source>
        <dbReference type="EMBL" id="SFS38009.1"/>
    </source>
</evidence>
<evidence type="ECO:0000256" key="1">
    <source>
        <dbReference type="SAM" id="Phobius"/>
    </source>
</evidence>
<dbReference type="OrthoDB" id="7618329at2"/>
<feature type="transmembrane region" description="Helical" evidence="1">
    <location>
        <begin position="25"/>
        <end position="43"/>
    </location>
</feature>
<keyword evidence="1" id="KW-0812">Transmembrane</keyword>
<dbReference type="STRING" id="871741.SAMN05192570_1047"/>
<keyword evidence="1" id="KW-1133">Transmembrane helix</keyword>
<dbReference type="Proteomes" id="UP000198788">
    <property type="component" value="Unassembled WGS sequence"/>
</dbReference>
<sequence length="206" mass="21761">MNANIEDPAADIAWMRRLAEEGRDAPLLNGPVMVAAGLIFGAANGVQWAIQAGVLVVDPMVQLWVWLGAGAVFAVALFLLIRRASRKPGYGSHGNKAVGAAWSGIGFGIFVMWLSLMAVGFRSGDWTMMWAMPSVVATAYGTAWIVSGAMAGRRWMTATGLLAYAGAILFGALIGDPVIYLAFTAFMVVTALIPGLALMRQEPAEA</sequence>
<keyword evidence="1" id="KW-0472">Membrane</keyword>
<proteinExistence type="predicted"/>
<reference evidence="3" key="1">
    <citation type="submission" date="2016-10" db="EMBL/GenBank/DDBJ databases">
        <authorList>
            <person name="Varghese N."/>
            <person name="Submissions S."/>
        </authorList>
    </citation>
    <scope>NUCLEOTIDE SEQUENCE [LARGE SCALE GENOMIC DNA]</scope>
    <source>
        <strain evidence="3">CGMCC 1.10683</strain>
    </source>
</reference>
<feature type="transmembrane region" description="Helical" evidence="1">
    <location>
        <begin position="101"/>
        <end position="121"/>
    </location>
</feature>
<organism evidence="2 3">
    <name type="scientific">Brevundimonas viscosa</name>
    <dbReference type="NCBI Taxonomy" id="871741"/>
    <lineage>
        <taxon>Bacteria</taxon>
        <taxon>Pseudomonadati</taxon>
        <taxon>Pseudomonadota</taxon>
        <taxon>Alphaproteobacteria</taxon>
        <taxon>Caulobacterales</taxon>
        <taxon>Caulobacteraceae</taxon>
        <taxon>Brevundimonas</taxon>
    </lineage>
</organism>
<dbReference type="RefSeq" id="WP_092307405.1">
    <property type="nucleotide sequence ID" value="NZ_FOZV01000001.1"/>
</dbReference>
<evidence type="ECO:0000313" key="3">
    <source>
        <dbReference type="Proteomes" id="UP000198788"/>
    </source>
</evidence>
<accession>A0A1I6PCW5</accession>
<keyword evidence="3" id="KW-1185">Reference proteome</keyword>
<feature type="transmembrane region" description="Helical" evidence="1">
    <location>
        <begin position="155"/>
        <end position="174"/>
    </location>
</feature>
<dbReference type="AlphaFoldDB" id="A0A1I6PCW5"/>
<name>A0A1I6PCW5_9CAUL</name>
<feature type="transmembrane region" description="Helical" evidence="1">
    <location>
        <begin position="127"/>
        <end position="146"/>
    </location>
</feature>